<name>Q23666_CAEEL</name>
<reference evidence="2 3" key="1">
    <citation type="journal article" date="1998" name="Science">
        <title>Genome sequence of the nematode C. elegans: a platform for investigating biology.</title>
        <authorList>
            <consortium name="The C. elegans sequencing consortium"/>
            <person name="Sulson J.E."/>
            <person name="Waterston R."/>
        </authorList>
    </citation>
    <scope>NUCLEOTIDE SEQUENCE [LARGE SCALE GENOMIC DNA]</scope>
    <source>
        <strain evidence="2 3">Bristol N2</strain>
    </source>
</reference>
<dbReference type="eggNOG" id="ENOG502TI54">
    <property type="taxonomic scope" value="Eukaryota"/>
</dbReference>
<dbReference type="Proteomes" id="UP000001940">
    <property type="component" value="Chromosome II"/>
</dbReference>
<protein>
    <submittedName>
        <fullName evidence="2">Uncharacterized protein</fullName>
    </submittedName>
</protein>
<evidence type="ECO:0000256" key="1">
    <source>
        <dbReference type="SAM" id="MobiDB-lite"/>
    </source>
</evidence>
<dbReference type="CTD" id="191464"/>
<evidence type="ECO:0000313" key="4">
    <source>
        <dbReference type="WormBase" id="ZK930.4"/>
    </source>
</evidence>
<dbReference type="OMA" id="VGNQNTH"/>
<keyword evidence="3" id="KW-1185">Reference proteome</keyword>
<evidence type="ECO:0000313" key="3">
    <source>
        <dbReference type="Proteomes" id="UP000001940"/>
    </source>
</evidence>
<feature type="compositionally biased region" description="Basic and acidic residues" evidence="1">
    <location>
        <begin position="182"/>
        <end position="191"/>
    </location>
</feature>
<dbReference type="GeneID" id="191464"/>
<dbReference type="EMBL" id="BX284602">
    <property type="protein sequence ID" value="CAA94172.2"/>
    <property type="molecule type" value="Genomic_DNA"/>
</dbReference>
<evidence type="ECO:0000313" key="2">
    <source>
        <dbReference type="EMBL" id="CAA94172.2"/>
    </source>
</evidence>
<dbReference type="PaxDb" id="6239-ZK930.4"/>
<proteinExistence type="predicted"/>
<gene>
    <name evidence="2" type="ORF">CELE_ZK930.4</name>
    <name evidence="2 4" type="ORF">ZK930.4</name>
</gene>
<dbReference type="HOGENOM" id="CLU_121595_0_0_1"/>
<dbReference type="Bgee" id="WBGene00014154">
    <property type="expression patterns" value="Expressed in adult organism and 1 other cell type or tissue"/>
</dbReference>
<dbReference type="STRING" id="6239.ZK930.4.1"/>
<organism evidence="2 3">
    <name type="scientific">Caenorhabditis elegans</name>
    <dbReference type="NCBI Taxonomy" id="6239"/>
    <lineage>
        <taxon>Eukaryota</taxon>
        <taxon>Metazoa</taxon>
        <taxon>Ecdysozoa</taxon>
        <taxon>Nematoda</taxon>
        <taxon>Chromadorea</taxon>
        <taxon>Rhabditida</taxon>
        <taxon>Rhabditina</taxon>
        <taxon>Rhabditomorpha</taxon>
        <taxon>Rhabditoidea</taxon>
        <taxon>Rhabditidae</taxon>
        <taxon>Peloderinae</taxon>
        <taxon>Caenorhabditis</taxon>
    </lineage>
</organism>
<dbReference type="RefSeq" id="NP_496541.2">
    <property type="nucleotide sequence ID" value="NM_064140.2"/>
</dbReference>
<dbReference type="WormBase" id="ZK930.4">
    <property type="protein sequence ID" value="CE45758"/>
    <property type="gene ID" value="WBGene00014154"/>
</dbReference>
<dbReference type="OrthoDB" id="5842242at2759"/>
<dbReference type="PeptideAtlas" id="Q23666"/>
<feature type="compositionally biased region" description="Low complexity" evidence="1">
    <location>
        <begin position="165"/>
        <end position="181"/>
    </location>
</feature>
<dbReference type="AlphaFoldDB" id="Q23666"/>
<dbReference type="UCSC" id="ZK930.4">
    <property type="organism name" value="c. elegans"/>
</dbReference>
<dbReference type="InParanoid" id="Q23666"/>
<dbReference type="PhylomeDB" id="Q23666"/>
<sequence>MNARVGNQNTHGSASEIISTFNQFFTNVPPNRSFDMSYKVYLQDLADMEDRTSTSRCSSTTRIKPTKIAGFGTVPLLSSAGTNQSVLSTKSAKSCLSNTIAASMTEPQVSMTQVDRMYEDNLARKKRSMVAVSEFNKIYGQEYHPPSSSESTRSFYENIDAVYPSSKASESSSSSASTGSSDNRKDIEKWEKLDSEAESDIELFIKVSDCFD</sequence>
<dbReference type="DIP" id="DIP-24389N"/>
<dbReference type="FunCoup" id="Q23666">
    <property type="interactions" value="173"/>
</dbReference>
<dbReference type="AGR" id="WB:WBGene00014154"/>
<feature type="region of interest" description="Disordered" evidence="1">
    <location>
        <begin position="164"/>
        <end position="191"/>
    </location>
</feature>
<accession>Q23666</accession>
<dbReference type="KEGG" id="cel:CELE_ZK930.4"/>